<dbReference type="InterPro" id="IPR050651">
    <property type="entry name" value="Plant_Cytochrome_P450_Monoox"/>
</dbReference>
<comment type="similarity">
    <text evidence="8">Belongs to the cytochrome P450 family.</text>
</comment>
<feature type="binding site" description="axial binding residue" evidence="7">
    <location>
        <position position="484"/>
    </location>
    <ligand>
        <name>heme</name>
        <dbReference type="ChEBI" id="CHEBI:30413"/>
    </ligand>
    <ligandPart>
        <name>Fe</name>
        <dbReference type="ChEBI" id="CHEBI:18248"/>
    </ligandPart>
</feature>
<keyword evidence="9" id="KW-0472">Membrane</keyword>
<organism evidence="10 11">
    <name type="scientific">Centaurea solstitialis</name>
    <name type="common">yellow star-thistle</name>
    <dbReference type="NCBI Taxonomy" id="347529"/>
    <lineage>
        <taxon>Eukaryota</taxon>
        <taxon>Viridiplantae</taxon>
        <taxon>Streptophyta</taxon>
        <taxon>Embryophyta</taxon>
        <taxon>Tracheophyta</taxon>
        <taxon>Spermatophyta</taxon>
        <taxon>Magnoliopsida</taxon>
        <taxon>eudicotyledons</taxon>
        <taxon>Gunneridae</taxon>
        <taxon>Pentapetalae</taxon>
        <taxon>asterids</taxon>
        <taxon>campanulids</taxon>
        <taxon>Asterales</taxon>
        <taxon>Asteraceae</taxon>
        <taxon>Carduoideae</taxon>
        <taxon>Cardueae</taxon>
        <taxon>Centaureinae</taxon>
        <taxon>Centaurea</taxon>
    </lineage>
</organism>
<evidence type="ECO:0000313" key="10">
    <source>
        <dbReference type="EMBL" id="KAJ9567966.1"/>
    </source>
</evidence>
<dbReference type="PRINTS" id="PR00385">
    <property type="entry name" value="P450"/>
</dbReference>
<dbReference type="PRINTS" id="PR00463">
    <property type="entry name" value="EP450I"/>
</dbReference>
<dbReference type="InterPro" id="IPR002401">
    <property type="entry name" value="Cyt_P450_E_grp-I"/>
</dbReference>
<dbReference type="GO" id="GO:0005506">
    <property type="term" value="F:iron ion binding"/>
    <property type="evidence" value="ECO:0007669"/>
    <property type="project" value="InterPro"/>
</dbReference>
<comment type="cofactor">
    <cofactor evidence="1 7">
        <name>heme</name>
        <dbReference type="ChEBI" id="CHEBI:30413"/>
    </cofactor>
</comment>
<dbReference type="SUPFAM" id="SSF48264">
    <property type="entry name" value="Cytochrome P450"/>
    <property type="match status" value="1"/>
</dbReference>
<evidence type="ECO:0000256" key="3">
    <source>
        <dbReference type="ARBA" id="ARBA00022723"/>
    </source>
</evidence>
<evidence type="ECO:0000256" key="9">
    <source>
        <dbReference type="SAM" id="Phobius"/>
    </source>
</evidence>
<keyword evidence="6 8" id="KW-0503">Monooxygenase</keyword>
<dbReference type="GO" id="GO:0016705">
    <property type="term" value="F:oxidoreductase activity, acting on paired donors, with incorporation or reduction of molecular oxygen"/>
    <property type="evidence" value="ECO:0007669"/>
    <property type="project" value="InterPro"/>
</dbReference>
<dbReference type="InterPro" id="IPR001128">
    <property type="entry name" value="Cyt_P450"/>
</dbReference>
<dbReference type="FunFam" id="1.10.630.10:FF:000026">
    <property type="entry name" value="Cytochrome P450 82C4"/>
    <property type="match status" value="1"/>
</dbReference>
<sequence length="548" mass="61817">MSTSIPLWITGLVLEIEVMKFHPWLPTIVATAFFVILVAFLIHLVNGKWAKRGKKREPPQAKGAWPIIGHLHLLGGSRLPHMVLGDMADKYGPIFTIKLGIHQALVVSNGEMAKDCFTTNDKAFASRPKSEAIKLMAYNYATFGFSMYGDYWRQVRKIIMLEVLSPRRVEMLGCIRVSEVRASIKDLYDAWVATKESENHSEEVKVEMSQWFGNLMVNIMVGIISGKRFLPNDDEGVRFQMVVKKFYDLVGAFVVSDFIPYLKCLDVGGHIKAMKKTAEDFDNMFDRWLKEHKLERECSQQSEGSQVFMPVLISILEGASEEDFPGFDHDTVIKSTCQQLLVAGLDTTSLTLTWALSLLLNNPKTLKTAQDEIDEHVGRDRPVEESDLKNLVYLDAIIKETLRLYPAGPLSVPHESTEDCIVGGYSIPKGTRLLVNLWKLQRDPNIWFDPNEFRPERFLTSHKDIDVKGKHFELLPFGSGRRMCPGILFSLQALGLTLASLIQQFVLNRPSNEPIDMTESAGLTNSKATPLEVLLSPRLSFDMYCVGS</sequence>
<keyword evidence="11" id="KW-1185">Reference proteome</keyword>
<dbReference type="Gene3D" id="1.10.630.10">
    <property type="entry name" value="Cytochrome P450"/>
    <property type="match status" value="1"/>
</dbReference>
<gene>
    <name evidence="10" type="ORF">OSB04_003932</name>
</gene>
<comment type="caution">
    <text evidence="10">The sequence shown here is derived from an EMBL/GenBank/DDBJ whole genome shotgun (WGS) entry which is preliminary data.</text>
</comment>
<dbReference type="GO" id="GO:0020037">
    <property type="term" value="F:heme binding"/>
    <property type="evidence" value="ECO:0007669"/>
    <property type="project" value="InterPro"/>
</dbReference>
<evidence type="ECO:0000256" key="2">
    <source>
        <dbReference type="ARBA" id="ARBA00022617"/>
    </source>
</evidence>
<keyword evidence="9" id="KW-1133">Transmembrane helix</keyword>
<accession>A0AA38WVU4</accession>
<evidence type="ECO:0000256" key="8">
    <source>
        <dbReference type="RuleBase" id="RU000461"/>
    </source>
</evidence>
<dbReference type="Proteomes" id="UP001172457">
    <property type="component" value="Chromosome 1"/>
</dbReference>
<keyword evidence="4 8" id="KW-0560">Oxidoreductase</keyword>
<keyword evidence="2 7" id="KW-0349">Heme</keyword>
<evidence type="ECO:0000313" key="11">
    <source>
        <dbReference type="Proteomes" id="UP001172457"/>
    </source>
</evidence>
<proteinExistence type="inferred from homology"/>
<dbReference type="Pfam" id="PF00067">
    <property type="entry name" value="p450"/>
    <property type="match status" value="1"/>
</dbReference>
<evidence type="ECO:0000256" key="1">
    <source>
        <dbReference type="ARBA" id="ARBA00001971"/>
    </source>
</evidence>
<protein>
    <recommendedName>
        <fullName evidence="12">Cytochrome P450</fullName>
    </recommendedName>
</protein>
<dbReference type="PROSITE" id="PS00086">
    <property type="entry name" value="CYTOCHROME_P450"/>
    <property type="match status" value="1"/>
</dbReference>
<evidence type="ECO:0008006" key="12">
    <source>
        <dbReference type="Google" id="ProtNLM"/>
    </source>
</evidence>
<dbReference type="CDD" id="cd20654">
    <property type="entry name" value="CYP82"/>
    <property type="match status" value="1"/>
</dbReference>
<name>A0AA38WVU4_9ASTR</name>
<evidence type="ECO:0000256" key="6">
    <source>
        <dbReference type="ARBA" id="ARBA00023033"/>
    </source>
</evidence>
<dbReference type="PANTHER" id="PTHR47947:SF61">
    <property type="entry name" value="CYTOCHROME P450"/>
    <property type="match status" value="1"/>
</dbReference>
<dbReference type="InterPro" id="IPR036396">
    <property type="entry name" value="Cyt_P450_sf"/>
</dbReference>
<dbReference type="InterPro" id="IPR017972">
    <property type="entry name" value="Cyt_P450_CS"/>
</dbReference>
<keyword evidence="5 7" id="KW-0408">Iron</keyword>
<reference evidence="10" key="1">
    <citation type="submission" date="2023-03" db="EMBL/GenBank/DDBJ databases">
        <title>Chromosome-scale reference genome and RAD-based genetic map of yellow starthistle (Centaurea solstitialis) reveal putative structural variation and QTLs associated with invader traits.</title>
        <authorList>
            <person name="Reatini B."/>
            <person name="Cang F.A."/>
            <person name="Jiang Q."/>
            <person name="Mckibben M.T.W."/>
            <person name="Barker M.S."/>
            <person name="Rieseberg L.H."/>
            <person name="Dlugosch K.M."/>
        </authorList>
    </citation>
    <scope>NUCLEOTIDE SEQUENCE</scope>
    <source>
        <strain evidence="10">CAN-66</strain>
        <tissue evidence="10">Leaf</tissue>
    </source>
</reference>
<evidence type="ECO:0000256" key="5">
    <source>
        <dbReference type="ARBA" id="ARBA00023004"/>
    </source>
</evidence>
<dbReference type="GO" id="GO:0004497">
    <property type="term" value="F:monooxygenase activity"/>
    <property type="evidence" value="ECO:0007669"/>
    <property type="project" value="UniProtKB-KW"/>
</dbReference>
<dbReference type="PANTHER" id="PTHR47947">
    <property type="entry name" value="CYTOCHROME P450 82C3-RELATED"/>
    <property type="match status" value="1"/>
</dbReference>
<evidence type="ECO:0000256" key="4">
    <source>
        <dbReference type="ARBA" id="ARBA00023002"/>
    </source>
</evidence>
<dbReference type="EMBL" id="JARYMX010000001">
    <property type="protein sequence ID" value="KAJ9567966.1"/>
    <property type="molecule type" value="Genomic_DNA"/>
</dbReference>
<feature type="transmembrane region" description="Helical" evidence="9">
    <location>
        <begin position="24"/>
        <end position="46"/>
    </location>
</feature>
<keyword evidence="3 7" id="KW-0479">Metal-binding</keyword>
<evidence type="ECO:0000256" key="7">
    <source>
        <dbReference type="PIRSR" id="PIRSR602401-1"/>
    </source>
</evidence>
<dbReference type="AlphaFoldDB" id="A0AA38WVU4"/>
<keyword evidence="9" id="KW-0812">Transmembrane</keyword>